<proteinExistence type="predicted"/>
<dbReference type="Proteomes" id="UP000008064">
    <property type="component" value="Unassembled WGS sequence"/>
</dbReference>
<evidence type="ECO:0000313" key="2">
    <source>
        <dbReference type="EMBL" id="EGO23324.1"/>
    </source>
</evidence>
<dbReference type="GeneID" id="18809248"/>
<feature type="non-terminal residue" evidence="1">
    <location>
        <position position="1"/>
    </location>
</feature>
<dbReference type="KEGG" id="sla:SERLADRAFT_350232"/>
<dbReference type="EMBL" id="GL945449">
    <property type="protein sequence ID" value="EGO18446.1"/>
    <property type="molecule type" value="Genomic_DNA"/>
</dbReference>
<dbReference type="EMBL" id="GL945436">
    <property type="protein sequence ID" value="EGO23324.1"/>
    <property type="molecule type" value="Genomic_DNA"/>
</dbReference>
<reference evidence="1" key="1">
    <citation type="submission" date="2011-04" db="EMBL/GenBank/DDBJ databases">
        <title>Evolution of plant cell wall degrading machinery underlies the functional diversity of forest fungi.</title>
        <authorList>
            <consortium name="US DOE Joint Genome Institute (JGI-PGF)"/>
            <person name="Eastwood D.C."/>
            <person name="Floudas D."/>
            <person name="Binder M."/>
            <person name="Majcherczyk A."/>
            <person name="Schneider P."/>
            <person name="Aerts A."/>
            <person name="Asiegbu F.O."/>
            <person name="Baker S.E."/>
            <person name="Barry K."/>
            <person name="Bendiksby M."/>
            <person name="Blumentritt M."/>
            <person name="Coutinho P.M."/>
            <person name="Cullen D."/>
            <person name="Cullen D."/>
            <person name="Gathman A."/>
            <person name="Goodell B."/>
            <person name="Henrissat B."/>
            <person name="Ihrmark K."/>
            <person name="Kauserud H."/>
            <person name="Kohler A."/>
            <person name="LaButti K."/>
            <person name="Lapidus A."/>
            <person name="Lavin J.L."/>
            <person name="Lee Y.-H."/>
            <person name="Lindquist E."/>
            <person name="Lilly W."/>
            <person name="Lucas S."/>
            <person name="Morin E."/>
            <person name="Murat C."/>
            <person name="Oguiza J.A."/>
            <person name="Park J."/>
            <person name="Pisabarro A.G."/>
            <person name="Riley R."/>
            <person name="Rosling A."/>
            <person name="Salamov A."/>
            <person name="Schmidt O."/>
            <person name="Schmutz J."/>
            <person name="Skrede I."/>
            <person name="Stenlid J."/>
            <person name="Wiebenga A."/>
            <person name="Xie X."/>
            <person name="Kues U."/>
            <person name="Hibbett D.S."/>
            <person name="Hoffmeister D."/>
            <person name="Hogberg N."/>
            <person name="Martin F."/>
            <person name="Grigoriev I.V."/>
            <person name="Watkinson S.C."/>
        </authorList>
    </citation>
    <scope>NUCLEOTIDE SEQUENCE</scope>
    <source>
        <strain evidence="1">S7.9</strain>
    </source>
</reference>
<dbReference type="AlphaFoldDB" id="F8PEJ5"/>
<dbReference type="GeneID" id="18809391"/>
<dbReference type="KEGG" id="sla:SERLADRAFT_353355"/>
<dbReference type="RefSeq" id="XP_007324819.1">
    <property type="nucleotide sequence ID" value="XM_007324757.1"/>
</dbReference>
<protein>
    <submittedName>
        <fullName evidence="1">Uncharacterized protein</fullName>
    </submittedName>
</protein>
<gene>
    <name evidence="2" type="ORF">SERLADRAFT_350232</name>
    <name evidence="1" type="ORF">SERLADRAFT_353355</name>
</gene>
<accession>F8PEJ5</accession>
<evidence type="ECO:0000313" key="1">
    <source>
        <dbReference type="EMBL" id="EGO18446.1"/>
    </source>
</evidence>
<dbReference type="HOGENOM" id="CLU_3088752_0_0_1"/>
<organism>
    <name type="scientific">Serpula lacrymans var. lacrymans (strain S7.9)</name>
    <name type="common">Dry rot fungus</name>
    <dbReference type="NCBI Taxonomy" id="578457"/>
    <lineage>
        <taxon>Eukaryota</taxon>
        <taxon>Fungi</taxon>
        <taxon>Dikarya</taxon>
        <taxon>Basidiomycota</taxon>
        <taxon>Agaricomycotina</taxon>
        <taxon>Agaricomycetes</taxon>
        <taxon>Agaricomycetidae</taxon>
        <taxon>Boletales</taxon>
        <taxon>Coniophorineae</taxon>
        <taxon>Serpulaceae</taxon>
        <taxon>Serpula</taxon>
    </lineage>
</organism>
<dbReference type="RefSeq" id="XP_007320564.1">
    <property type="nucleotide sequence ID" value="XM_007320502.1"/>
</dbReference>
<sequence length="52" mass="5941">LPGLEEGRVPVFPAPTTFKYKINETSHSISRRQLPMLPAFAFTDYKFQGRSL</sequence>
<name>F8PEJ5_SERL9</name>
<dbReference type="OrthoDB" id="2986975at2759"/>